<protein>
    <submittedName>
        <fullName evidence="1">WbqC family protein</fullName>
    </submittedName>
</protein>
<dbReference type="Proteomes" id="UP000611215">
    <property type="component" value="Unassembled WGS sequence"/>
</dbReference>
<accession>A0ABS0EKM0</accession>
<dbReference type="RefSeq" id="WP_195872229.1">
    <property type="nucleotide sequence ID" value="NZ_JADOET010000013.1"/>
</dbReference>
<comment type="caution">
    <text evidence="1">The sequence shown here is derived from an EMBL/GenBank/DDBJ whole genome shotgun (WGS) entry which is preliminary data.</text>
</comment>
<dbReference type="EMBL" id="JADOET010000013">
    <property type="protein sequence ID" value="MBF8150973.1"/>
    <property type="molecule type" value="Genomic_DNA"/>
</dbReference>
<name>A0ABS0EKM0_9FLAO</name>
<proteinExistence type="predicted"/>
<keyword evidence="2" id="KW-1185">Reference proteome</keyword>
<organism evidence="1 2">
    <name type="scientific">Winogradskyella marina</name>
    <dbReference type="NCBI Taxonomy" id="2785530"/>
    <lineage>
        <taxon>Bacteria</taxon>
        <taxon>Pseudomonadati</taxon>
        <taxon>Bacteroidota</taxon>
        <taxon>Flavobacteriia</taxon>
        <taxon>Flavobacteriales</taxon>
        <taxon>Flavobacteriaceae</taxon>
        <taxon>Winogradskyella</taxon>
    </lineage>
</organism>
<gene>
    <name evidence="1" type="ORF">ITJ86_13765</name>
</gene>
<dbReference type="Pfam" id="PF08889">
    <property type="entry name" value="WbqC"/>
    <property type="match status" value="1"/>
</dbReference>
<sequence>MKVAVMQPYIFPYIGYFQMVNASDIFVFYDNVDYIQRGYINRNNLLSGDGKQYFTVPVKKSSLGTKVNEVVISDYGKWKVKFLKQIKFTYSKAPFFNDIYDILENFLENKKYDKISDFSLESVIMISNYLEMRNQFAFSSEIEGLSEFDDKVEKLEHILNNYKASEIILPPGSKELYKYWEPINAKKSTLKAPEIKYKQFNFQFVENLSIIDVLMFNEIEKVKSFIENVNYQ</sequence>
<evidence type="ECO:0000313" key="1">
    <source>
        <dbReference type="EMBL" id="MBF8150973.1"/>
    </source>
</evidence>
<dbReference type="InterPro" id="IPR014985">
    <property type="entry name" value="WbqC"/>
</dbReference>
<evidence type="ECO:0000313" key="2">
    <source>
        <dbReference type="Proteomes" id="UP000611215"/>
    </source>
</evidence>
<reference evidence="1 2" key="1">
    <citation type="submission" date="2020-11" db="EMBL/GenBank/DDBJ databases">
        <title>Winogradskyella marina sp. nov., isolated from marine sediment.</title>
        <authorList>
            <person name="Bo J."/>
            <person name="Wang S."/>
            <person name="Song X."/>
            <person name="Du Z."/>
        </authorList>
    </citation>
    <scope>NUCLEOTIDE SEQUENCE [LARGE SCALE GENOMIC DNA]</scope>
    <source>
        <strain evidence="1 2">F6397</strain>
    </source>
</reference>